<feature type="domain" description="SPFH" evidence="1">
    <location>
        <begin position="27"/>
        <end position="227"/>
    </location>
</feature>
<gene>
    <name evidence="2" type="ORF">AS202_01565</name>
</gene>
<dbReference type="GeneID" id="66973536"/>
<dbReference type="CDD" id="cd03408">
    <property type="entry name" value="SPFH_like_u1"/>
    <property type="match status" value="1"/>
</dbReference>
<dbReference type="Pfam" id="PF13421">
    <property type="entry name" value="Band_7_1"/>
    <property type="match status" value="1"/>
</dbReference>
<dbReference type="PANTHER" id="PTHR37826:SF2">
    <property type="entry name" value="ZINC-RIBBON DOMAIN-CONTAINING PROTEIN"/>
    <property type="match status" value="1"/>
</dbReference>
<protein>
    <recommendedName>
        <fullName evidence="1">SPFH domain-containing protein</fullName>
    </recommendedName>
</protein>
<dbReference type="InterPro" id="IPR033880">
    <property type="entry name" value="SPFH_YdjI"/>
</dbReference>
<dbReference type="RefSeq" id="WP_006260241.1">
    <property type="nucleotide sequence ID" value="NZ_BCMQ01000007.1"/>
</dbReference>
<organism evidence="2 3">
    <name type="scientific">Myroides odoratimimus</name>
    <dbReference type="NCBI Taxonomy" id="76832"/>
    <lineage>
        <taxon>Bacteria</taxon>
        <taxon>Pseudomonadati</taxon>
        <taxon>Bacteroidota</taxon>
        <taxon>Flavobacteriia</taxon>
        <taxon>Flavobacteriales</taxon>
        <taxon>Flavobacteriaceae</taxon>
        <taxon>Myroides</taxon>
    </lineage>
</organism>
<proteinExistence type="predicted"/>
<dbReference type="KEGG" id="mod:AS202_01565"/>
<reference evidence="2 3" key="1">
    <citation type="journal article" date="2016" name="J. Zhejiang Univ. Sci. B">
        <title>Antibiotic resistance mechanisms of Myroides sp.</title>
        <authorList>
            <person name="Hu S."/>
            <person name="Yuan S."/>
            <person name="Qu H."/>
            <person name="Jiang T."/>
            <person name="Zhou Y."/>
            <person name="Wang M."/>
            <person name="Ming D."/>
        </authorList>
    </citation>
    <scope>NUCLEOTIDE SEQUENCE [LARGE SCALE GENOMIC DNA]</scope>
    <source>
        <strain evidence="2 3">PR63039</strain>
    </source>
</reference>
<name>A0A0S7E979_9FLAO</name>
<evidence type="ECO:0000259" key="1">
    <source>
        <dbReference type="Pfam" id="PF13421"/>
    </source>
</evidence>
<dbReference type="AlphaFoldDB" id="A0A0S7E979"/>
<evidence type="ECO:0000313" key="2">
    <source>
        <dbReference type="EMBL" id="ALU24936.1"/>
    </source>
</evidence>
<sequence length="333" mass="36995">MGLFNIFKKQLASVIEWKDQPQDVVWYQFPSPTDEIKNASKLIVAPSQGCVLVYDGKVQDILLEEGTFSLSTANHPFITTLINIRQNFESEHKLKVFFFRQSQIINQSWGTPSAIKYVDKHYDIPIELGVNGTFSFKIQDINFLYREVISNANVYTAMDLKDILIQRIPQAITTYLSGASFGYTEIDAQLEVISTEIKNKLNEEFAALGLALTDFKVLGTVFDTKTQQRIATVSNITSDVKAAEAAGMTYAELEKLKALRDAARNEGGLAGAGVQMGAGLELGKQLGIASNQVLEQSGDDGLQVLKKLNLLLQEGIITQEDYDQKKKEILSKL</sequence>
<dbReference type="Proteomes" id="UP000069030">
    <property type="component" value="Chromosome"/>
</dbReference>
<evidence type="ECO:0000313" key="3">
    <source>
        <dbReference type="Proteomes" id="UP000069030"/>
    </source>
</evidence>
<dbReference type="eggNOG" id="COG4260">
    <property type="taxonomic scope" value="Bacteria"/>
</dbReference>
<dbReference type="EMBL" id="CP013690">
    <property type="protein sequence ID" value="ALU24936.1"/>
    <property type="molecule type" value="Genomic_DNA"/>
</dbReference>
<dbReference type="PANTHER" id="PTHR37826">
    <property type="entry name" value="FLOTILLIN BAND_7_5 DOMAIN PROTEIN"/>
    <property type="match status" value="1"/>
</dbReference>
<accession>A0A0S7E979</accession>